<dbReference type="HOGENOM" id="CLU_3100771_0_0_6"/>
<name>C0N9C0_9GAMM</name>
<dbReference type="AlphaFoldDB" id="C0N9C0"/>
<evidence type="ECO:0000313" key="2">
    <source>
        <dbReference type="Proteomes" id="UP000004679"/>
    </source>
</evidence>
<sequence>MQRYDADNSAVKQVTISTIADTDLSMSFLSRTIFCLMCGKSAKLVIIITLQ</sequence>
<gene>
    <name evidence="1" type="ORF">MDMS009_2789</name>
</gene>
<proteinExistence type="predicted"/>
<protein>
    <submittedName>
        <fullName evidence="1">Uncharacterized protein</fullName>
    </submittedName>
</protein>
<evidence type="ECO:0000313" key="1">
    <source>
        <dbReference type="EMBL" id="EEF78616.1"/>
    </source>
</evidence>
<organism evidence="1 2">
    <name type="scientific">Methylophaga thiooxydans DMS010</name>
    <dbReference type="NCBI Taxonomy" id="637616"/>
    <lineage>
        <taxon>Bacteria</taxon>
        <taxon>Pseudomonadati</taxon>
        <taxon>Pseudomonadota</taxon>
        <taxon>Gammaproteobacteria</taxon>
        <taxon>Thiotrichales</taxon>
        <taxon>Piscirickettsiaceae</taxon>
        <taxon>Methylophaga</taxon>
    </lineage>
</organism>
<dbReference type="EMBL" id="GG657906">
    <property type="protein sequence ID" value="EEF78616.1"/>
    <property type="molecule type" value="Genomic_DNA"/>
</dbReference>
<keyword evidence="2" id="KW-1185">Reference proteome</keyword>
<accession>C0N9C0</accession>
<dbReference type="Proteomes" id="UP000004679">
    <property type="component" value="Unassembled WGS sequence"/>
</dbReference>
<reference evidence="1 2" key="1">
    <citation type="journal article" date="2011" name="J. Bacteriol.">
        <title>Draft genome sequence of the chemolithoheterotrophic, halophilic methylotroph Methylophaga thiooxydans DMS010.</title>
        <authorList>
            <person name="Boden R."/>
            <person name="Ferriera S."/>
            <person name="Johnson J."/>
            <person name="Kelly D.P."/>
            <person name="Murrell J.C."/>
            <person name="Schafer H."/>
        </authorList>
    </citation>
    <scope>NUCLEOTIDE SEQUENCE [LARGE SCALE GENOMIC DNA]</scope>
    <source>
        <strain evidence="1 2">DMS010</strain>
    </source>
</reference>